<dbReference type="CDD" id="cd18966">
    <property type="entry name" value="chromodomain"/>
    <property type="match status" value="1"/>
</dbReference>
<dbReference type="InterPro" id="IPR023780">
    <property type="entry name" value="Chromo_domain"/>
</dbReference>
<feature type="region of interest" description="Disordered" evidence="2">
    <location>
        <begin position="1"/>
        <end position="43"/>
    </location>
</feature>
<feature type="compositionally biased region" description="Low complexity" evidence="2">
    <location>
        <begin position="183"/>
        <end position="207"/>
    </location>
</feature>
<protein>
    <recommendedName>
        <fullName evidence="3">Chromo domain-containing protein</fullName>
    </recommendedName>
</protein>
<organism evidence="4 5">
    <name type="scientific">Coniochaeta ligniaria NRRL 30616</name>
    <dbReference type="NCBI Taxonomy" id="1408157"/>
    <lineage>
        <taxon>Eukaryota</taxon>
        <taxon>Fungi</taxon>
        <taxon>Dikarya</taxon>
        <taxon>Ascomycota</taxon>
        <taxon>Pezizomycotina</taxon>
        <taxon>Sordariomycetes</taxon>
        <taxon>Sordariomycetidae</taxon>
        <taxon>Coniochaetales</taxon>
        <taxon>Coniochaetaceae</taxon>
        <taxon>Coniochaeta</taxon>
    </lineage>
</organism>
<reference evidence="4 5" key="1">
    <citation type="submission" date="2016-10" db="EMBL/GenBank/DDBJ databases">
        <title>Draft genome sequence of Coniochaeta ligniaria NRRL30616, a lignocellulolytic fungus for bioabatement of inhibitors in plant biomass hydrolysates.</title>
        <authorList>
            <consortium name="DOE Joint Genome Institute"/>
            <person name="Jimenez D.J."/>
            <person name="Hector R.E."/>
            <person name="Riley R."/>
            <person name="Sun H."/>
            <person name="Grigoriev I.V."/>
            <person name="Van Elsas J.D."/>
            <person name="Nichols N.N."/>
        </authorList>
    </citation>
    <scope>NUCLEOTIDE SEQUENCE [LARGE SCALE GENOMIC DNA]</scope>
    <source>
        <strain evidence="4 5">NRRL 30616</strain>
    </source>
</reference>
<evidence type="ECO:0000259" key="3">
    <source>
        <dbReference type="PROSITE" id="PS50013"/>
    </source>
</evidence>
<keyword evidence="5" id="KW-1185">Reference proteome</keyword>
<comment type="subunit">
    <text evidence="1">Component of the NuA4 histone acetyltransferase complex.</text>
</comment>
<accession>A0A1J7IXM8</accession>
<feature type="compositionally biased region" description="Acidic residues" evidence="2">
    <location>
        <begin position="147"/>
        <end position="168"/>
    </location>
</feature>
<dbReference type="Gene3D" id="2.40.50.40">
    <property type="match status" value="1"/>
</dbReference>
<feature type="compositionally biased region" description="Polar residues" evidence="2">
    <location>
        <begin position="981"/>
        <end position="994"/>
    </location>
</feature>
<feature type="compositionally biased region" description="Basic residues" evidence="2">
    <location>
        <begin position="129"/>
        <end position="140"/>
    </location>
</feature>
<feature type="compositionally biased region" description="Polar residues" evidence="2">
    <location>
        <begin position="1351"/>
        <end position="1369"/>
    </location>
</feature>
<evidence type="ECO:0000313" key="5">
    <source>
        <dbReference type="Proteomes" id="UP000182658"/>
    </source>
</evidence>
<dbReference type="InParanoid" id="A0A1J7IXM8"/>
<feature type="compositionally biased region" description="Polar residues" evidence="2">
    <location>
        <begin position="1226"/>
        <end position="1241"/>
    </location>
</feature>
<evidence type="ECO:0000256" key="1">
    <source>
        <dbReference type="ARBA" id="ARBA00011353"/>
    </source>
</evidence>
<dbReference type="STRING" id="1408157.A0A1J7IXM8"/>
<dbReference type="SMART" id="SM00298">
    <property type="entry name" value="CHROMO"/>
    <property type="match status" value="1"/>
</dbReference>
<dbReference type="Pfam" id="PF00385">
    <property type="entry name" value="Chromo"/>
    <property type="match status" value="1"/>
</dbReference>
<feature type="region of interest" description="Disordered" evidence="2">
    <location>
        <begin position="123"/>
        <end position="291"/>
    </location>
</feature>
<feature type="region of interest" description="Disordered" evidence="2">
    <location>
        <begin position="1225"/>
        <end position="1277"/>
    </location>
</feature>
<evidence type="ECO:0000256" key="2">
    <source>
        <dbReference type="SAM" id="MobiDB-lite"/>
    </source>
</evidence>
<name>A0A1J7IXM8_9PEZI</name>
<dbReference type="InterPro" id="IPR016197">
    <property type="entry name" value="Chromo-like_dom_sf"/>
</dbReference>
<evidence type="ECO:0000313" key="4">
    <source>
        <dbReference type="EMBL" id="OIW25825.1"/>
    </source>
</evidence>
<feature type="domain" description="Chromo" evidence="3">
    <location>
        <begin position="48"/>
        <end position="87"/>
    </location>
</feature>
<dbReference type="PROSITE" id="PS50013">
    <property type="entry name" value="CHROMO_2"/>
    <property type="match status" value="1"/>
</dbReference>
<dbReference type="EMBL" id="KV875101">
    <property type="protein sequence ID" value="OIW25825.1"/>
    <property type="molecule type" value="Genomic_DNA"/>
</dbReference>
<feature type="region of interest" description="Disordered" evidence="2">
    <location>
        <begin position="1351"/>
        <end position="1375"/>
    </location>
</feature>
<gene>
    <name evidence="4" type="ORF">CONLIGDRAFT_647555</name>
</gene>
<sequence length="1375" mass="156221">MFKSVPRKGSSDLRSPVMPTVASPEELDDDNISLTSTLPDEHDPEEEFAVKTIHMENVAEDGGEMLYLVEWEDYPLDRCTWEPASNIGEELLQIWEQKKEAQGKGQEEAWTWDKWIEIGNTAAEEHEARHRRRNARRKRLGLPLTEPVDEDESRSSYEDDGSSVEAEEDRPLAAISTERRRSQTQQKTGTTTGVSSSLSTPSQPRRQNSQPDSRSRPGLTRKVSKDSGPPSRLERPSSTGYQGTARRPSLSTSSSNRGILPAPGKPAVAKRFTAKKSAPVPGTSNVFAGGKIRKARVGFKDAMSDPTKEPKLFTRHRYRRLAEKYSRDKEDRPPPVLPNLFINLDAPSRRKLSVAEPSSATSEQKHPPLSATTVTDTPLRKKSTMTEPASTTSEMLNHIPSPIVRNATLPNKPKKKKSVRFHEDDTMFVEESTPMEIDSPTTGGSEEQHIPTPQADIPTRTVQTKLWFGFIHDSEPVLASVDRVPLTSEDPWLSEFLKAEILRMEYACSVKDFAFQKQNLWQHLLCSGTLSSETSGPIFETVAAYLREGMLALYHTSPSYSLLIYPTSCDEWRSFMAELGVPPSDGAESSLKYCIFRSPEDCGPFLRRPAAKVPEKNFGSYEEKLLWRLFRFDYQALLPPSKPGSNDSLHHCFLLFPRNRHDWVAALARWIHLCSPKCQIYSSYDSGSWSSFCDAVGSGGGIVIVHELLALSLRRITDLWNRLHNYRDSYWCLSEAIQPQPVFPSLTLPDDFARPGEIRFTPLFPARPKRRVVLFLTPSFLSSEPRQVFELLQWFYDVWVLRRSPTCRLVTAYNLHEYLEELALVKSRERERLLNLHKHDVPQAEMLAKSRGLNSDDCAYRFKAWSLALELHHLRARDAGPSDVNEDLSSLQYADASIDPNDEQSLVNWFGWWSSMRLDQFRGFHVVGSASTMKFNGSKKGSRIIRIPKYSRCTLNDPDLVREEVQRINEPTEPSKDLAQSDVQESISSASLTGPSAGPSRPWVFQSRHVTSERASAFTHELQQMKDGGPLKVYVFPVSWMDIEQSFHFGDVREEFTRLERWWTFAYPFSPSRPFNTFLAFFYTLSEDWNPEAPPASKTPVRHPWICVYRTVGGVRARPSGPCELLIWDPAARDRFPGEQAPRENELAYGQRRTIEYVREKTGDKNPGSWLSHVWYGGFERPPNVDSPHHIDIALASLDMMTRDPFTNLPLPHSVLAHLGYRKVRPQSSALSPTKQQTSPRSEPMDIDTPEDDESSEDDEDTRIIFHPPRGERLPNGKRTRCINHLYEQATAARREAKLEGKEKTHMRYEFQVTTEWYDVQRFEGRGFEHVYVAPWESVFSLLQIASTSTSRASNAGQENTQSSSSASFDKTMKG</sequence>
<dbReference type="GO" id="GO:0006338">
    <property type="term" value="P:chromatin remodeling"/>
    <property type="evidence" value="ECO:0007669"/>
    <property type="project" value="UniProtKB-ARBA"/>
</dbReference>
<dbReference type="SUPFAM" id="SSF54160">
    <property type="entry name" value="Chromo domain-like"/>
    <property type="match status" value="1"/>
</dbReference>
<feature type="region of interest" description="Disordered" evidence="2">
    <location>
        <begin position="352"/>
        <end position="420"/>
    </location>
</feature>
<dbReference type="OrthoDB" id="436852at2759"/>
<feature type="compositionally biased region" description="Acidic residues" evidence="2">
    <location>
        <begin position="1245"/>
        <end position="1261"/>
    </location>
</feature>
<dbReference type="Proteomes" id="UP000182658">
    <property type="component" value="Unassembled WGS sequence"/>
</dbReference>
<feature type="compositionally biased region" description="Polar residues" evidence="2">
    <location>
        <begin position="385"/>
        <end position="395"/>
    </location>
</feature>
<proteinExistence type="predicted"/>
<dbReference type="InterPro" id="IPR000953">
    <property type="entry name" value="Chromo/chromo_shadow_dom"/>
</dbReference>
<feature type="region of interest" description="Disordered" evidence="2">
    <location>
        <begin position="968"/>
        <end position="1000"/>
    </location>
</feature>